<dbReference type="InterPro" id="IPR006076">
    <property type="entry name" value="FAD-dep_OxRdtase"/>
</dbReference>
<keyword evidence="1" id="KW-0560">Oxidoreductase</keyword>
<name>A0A940S9D2_9PROT</name>
<evidence type="ECO:0000256" key="1">
    <source>
        <dbReference type="ARBA" id="ARBA00023002"/>
    </source>
</evidence>
<proteinExistence type="predicted"/>
<dbReference type="Gene3D" id="3.30.9.10">
    <property type="entry name" value="D-Amino Acid Oxidase, subunit A, domain 2"/>
    <property type="match status" value="1"/>
</dbReference>
<evidence type="ECO:0000313" key="3">
    <source>
        <dbReference type="EMBL" id="MBP0495027.1"/>
    </source>
</evidence>
<organism evidence="3 4">
    <name type="scientific">Roseomonas indoligenes</name>
    <dbReference type="NCBI Taxonomy" id="2820811"/>
    <lineage>
        <taxon>Bacteria</taxon>
        <taxon>Pseudomonadati</taxon>
        <taxon>Pseudomonadota</taxon>
        <taxon>Alphaproteobacteria</taxon>
        <taxon>Acetobacterales</taxon>
        <taxon>Roseomonadaceae</taxon>
        <taxon>Roseomonas</taxon>
    </lineage>
</organism>
<dbReference type="GO" id="GO:0016491">
    <property type="term" value="F:oxidoreductase activity"/>
    <property type="evidence" value="ECO:0007669"/>
    <property type="project" value="UniProtKB-KW"/>
</dbReference>
<dbReference type="Gene3D" id="3.50.50.60">
    <property type="entry name" value="FAD/NAD(P)-binding domain"/>
    <property type="match status" value="2"/>
</dbReference>
<dbReference type="InterPro" id="IPR036188">
    <property type="entry name" value="FAD/NAD-bd_sf"/>
</dbReference>
<feature type="domain" description="FAD dependent oxidoreductase" evidence="2">
    <location>
        <begin position="6"/>
        <end position="392"/>
    </location>
</feature>
<dbReference type="Pfam" id="PF01266">
    <property type="entry name" value="DAO"/>
    <property type="match status" value="1"/>
</dbReference>
<dbReference type="PANTHER" id="PTHR13847:SF289">
    <property type="entry name" value="GLYCINE OXIDASE"/>
    <property type="match status" value="1"/>
</dbReference>
<dbReference type="RefSeq" id="WP_209375824.1">
    <property type="nucleotide sequence ID" value="NZ_JAGIZA010000013.1"/>
</dbReference>
<keyword evidence="4" id="KW-1185">Reference proteome</keyword>
<comment type="caution">
    <text evidence="3">The sequence shown here is derived from an EMBL/GenBank/DDBJ whole genome shotgun (WGS) entry which is preliminary data.</text>
</comment>
<dbReference type="Proteomes" id="UP000677537">
    <property type="component" value="Unassembled WGS sequence"/>
</dbReference>
<accession>A0A940S9D2</accession>
<gene>
    <name evidence="3" type="ORF">J5Y10_19750</name>
</gene>
<sequence>MQPAEIIVLGAGVAGLSSALPLARAGRRVTVIDPLGPAGGASFGNAGLISAETVVPIALPGMLRKVPSWLADPLGPLAVRPAYLPRAAPWLARWIRAGRMDRVRAISDAMARLHGGAFDAWRDLLGPDYSALIRRNGQVQLWDEAEETPGAVLERGLRQRHGIEAQELGQDDIRQIFPGIARHVSRGLLIPGNGHTVSPPRAVRRLAELLLEAGGTILPQRAMKLIPDGSGGWTVMTNTDNLRAGQVVVAGGAWSRGLLDPLGVSVPLETERGYHLMLPSPSIEPRLPILYKSRNFGVTPMEEGLRVAGTVEIAGLEAPPDERRAARLMGHLLQLFPEMRAGEPRLWMGFRPSTPDSLPVLGPVPGHPGLHLCFGHGHFGMTGGPPSGALVAGMILGQVPAIDVSSYSITRFR</sequence>
<dbReference type="GO" id="GO:0005737">
    <property type="term" value="C:cytoplasm"/>
    <property type="evidence" value="ECO:0007669"/>
    <property type="project" value="TreeGrafter"/>
</dbReference>
<dbReference type="SUPFAM" id="SSF51905">
    <property type="entry name" value="FAD/NAD(P)-binding domain"/>
    <property type="match status" value="1"/>
</dbReference>
<evidence type="ECO:0000313" key="4">
    <source>
        <dbReference type="Proteomes" id="UP000677537"/>
    </source>
</evidence>
<dbReference type="EMBL" id="JAGIZA010000013">
    <property type="protein sequence ID" value="MBP0495027.1"/>
    <property type="molecule type" value="Genomic_DNA"/>
</dbReference>
<dbReference type="AlphaFoldDB" id="A0A940S9D2"/>
<evidence type="ECO:0000259" key="2">
    <source>
        <dbReference type="Pfam" id="PF01266"/>
    </source>
</evidence>
<dbReference type="SUPFAM" id="SSF54373">
    <property type="entry name" value="FAD-linked reductases, C-terminal domain"/>
    <property type="match status" value="1"/>
</dbReference>
<reference evidence="3" key="1">
    <citation type="submission" date="2021-03" db="EMBL/GenBank/DDBJ databases">
        <authorList>
            <person name="So Y."/>
        </authorList>
    </citation>
    <scope>NUCLEOTIDE SEQUENCE</scope>
    <source>
        <strain evidence="3">SG15</strain>
    </source>
</reference>
<protein>
    <submittedName>
        <fullName evidence="3">FAD-dependent oxidoreductase</fullName>
    </submittedName>
</protein>
<dbReference type="PANTHER" id="PTHR13847">
    <property type="entry name" value="SARCOSINE DEHYDROGENASE-RELATED"/>
    <property type="match status" value="1"/>
</dbReference>